<keyword evidence="3" id="KW-1185">Reference proteome</keyword>
<reference evidence="2 3" key="1">
    <citation type="journal article" date="2019" name="Commun. Biol.">
        <title>The bagworm genome reveals a unique fibroin gene that provides high tensile strength.</title>
        <authorList>
            <person name="Kono N."/>
            <person name="Nakamura H."/>
            <person name="Ohtoshi R."/>
            <person name="Tomita M."/>
            <person name="Numata K."/>
            <person name="Arakawa K."/>
        </authorList>
    </citation>
    <scope>NUCLEOTIDE SEQUENCE [LARGE SCALE GENOMIC DNA]</scope>
</reference>
<feature type="compositionally biased region" description="Basic residues" evidence="1">
    <location>
        <begin position="1"/>
        <end position="11"/>
    </location>
</feature>
<proteinExistence type="predicted"/>
<evidence type="ECO:0000313" key="2">
    <source>
        <dbReference type="EMBL" id="GBP44484.1"/>
    </source>
</evidence>
<organism evidence="2 3">
    <name type="scientific">Eumeta variegata</name>
    <name type="common">Bagworm moth</name>
    <name type="synonym">Eumeta japonica</name>
    <dbReference type="NCBI Taxonomy" id="151549"/>
    <lineage>
        <taxon>Eukaryota</taxon>
        <taxon>Metazoa</taxon>
        <taxon>Ecdysozoa</taxon>
        <taxon>Arthropoda</taxon>
        <taxon>Hexapoda</taxon>
        <taxon>Insecta</taxon>
        <taxon>Pterygota</taxon>
        <taxon>Neoptera</taxon>
        <taxon>Endopterygota</taxon>
        <taxon>Lepidoptera</taxon>
        <taxon>Glossata</taxon>
        <taxon>Ditrysia</taxon>
        <taxon>Tineoidea</taxon>
        <taxon>Psychidae</taxon>
        <taxon>Oiketicinae</taxon>
        <taxon>Eumeta</taxon>
    </lineage>
</organism>
<feature type="region of interest" description="Disordered" evidence="1">
    <location>
        <begin position="1"/>
        <end position="72"/>
    </location>
</feature>
<evidence type="ECO:0000313" key="3">
    <source>
        <dbReference type="Proteomes" id="UP000299102"/>
    </source>
</evidence>
<sequence length="133" mass="14649">MQKVSHGKRINSRVTLNHSSCPAVTHKQDERGKCRWPPLSGNPPPSTHPQPLAPHTRSGKRGKGGTGQRALEDNLLNKLNSTVVRETWWAARGGRGVRGRRVASRRHASLSCRAQTDVFVAALFSLPYHSIDS</sequence>
<gene>
    <name evidence="2" type="ORF">EVAR_39494_1</name>
</gene>
<dbReference type="EMBL" id="BGZK01000453">
    <property type="protein sequence ID" value="GBP44484.1"/>
    <property type="molecule type" value="Genomic_DNA"/>
</dbReference>
<dbReference type="AlphaFoldDB" id="A0A4C1W2R2"/>
<comment type="caution">
    <text evidence="2">The sequence shown here is derived from an EMBL/GenBank/DDBJ whole genome shotgun (WGS) entry which is preliminary data.</text>
</comment>
<name>A0A4C1W2R2_EUMVA</name>
<accession>A0A4C1W2R2</accession>
<protein>
    <submittedName>
        <fullName evidence="2">Uncharacterized protein</fullName>
    </submittedName>
</protein>
<feature type="compositionally biased region" description="Polar residues" evidence="1">
    <location>
        <begin position="12"/>
        <end position="22"/>
    </location>
</feature>
<dbReference type="OrthoDB" id="10601711at2759"/>
<feature type="compositionally biased region" description="Pro residues" evidence="1">
    <location>
        <begin position="40"/>
        <end position="52"/>
    </location>
</feature>
<evidence type="ECO:0000256" key="1">
    <source>
        <dbReference type="SAM" id="MobiDB-lite"/>
    </source>
</evidence>
<dbReference type="Proteomes" id="UP000299102">
    <property type="component" value="Unassembled WGS sequence"/>
</dbReference>